<evidence type="ECO:0000313" key="2">
    <source>
        <dbReference type="Proteomes" id="UP000282483"/>
    </source>
</evidence>
<keyword evidence="2" id="KW-1185">Reference proteome</keyword>
<dbReference type="EMBL" id="AP018005">
    <property type="protein sequence ID" value="BBB15075.1"/>
    <property type="molecule type" value="Genomic_DNA"/>
</dbReference>
<sequence>MEIVQTYQAHSQAKEPLSKTLDAVKRVVEKNKKILCMHRPYSFVSKLFNVDETLSIADSLFPLPEFIRSILKRILEVISENRVISYELVTNAENRIETLPTNLTTCDRVRSIAKP</sequence>
<protein>
    <submittedName>
        <fullName evidence="1">Uncharacterized protein</fullName>
    </submittedName>
</protein>
<dbReference type="Proteomes" id="UP000282483">
    <property type="component" value="Chromosome"/>
</dbReference>
<gene>
    <name evidence="1" type="ORF">RVIR1_05730</name>
</gene>
<evidence type="ECO:0000313" key="1">
    <source>
        <dbReference type="EMBL" id="BBB15075.1"/>
    </source>
</evidence>
<dbReference type="KEGG" id="rvi:RVIR1_05730"/>
<proteinExistence type="predicted"/>
<organism evidence="1 2">
    <name type="scientific">Candidatus Rickettsiella viridis</name>
    <dbReference type="NCBI Taxonomy" id="676208"/>
    <lineage>
        <taxon>Bacteria</taxon>
        <taxon>Pseudomonadati</taxon>
        <taxon>Pseudomonadota</taxon>
        <taxon>Gammaproteobacteria</taxon>
        <taxon>Legionellales</taxon>
        <taxon>Coxiellaceae</taxon>
        <taxon>Rickettsiella</taxon>
    </lineage>
</organism>
<dbReference type="AlphaFoldDB" id="A0A2Z5UVI7"/>
<name>A0A2Z5UVI7_9COXI</name>
<accession>A0A2Z5UVI7</accession>
<reference evidence="1 2" key="1">
    <citation type="submission" date="2017-03" db="EMBL/GenBank/DDBJ databases">
        <title>The genome sequence of Candidatus Rickettsiella viridis.</title>
        <authorList>
            <person name="Nikoh N."/>
            <person name="Tsuchida T."/>
            <person name="Yamaguchi K."/>
            <person name="Maeda T."/>
            <person name="Shigenobu S."/>
            <person name="Fukatsu T."/>
        </authorList>
    </citation>
    <scope>NUCLEOTIDE SEQUENCE [LARGE SCALE GENOMIC DNA]</scope>
    <source>
        <strain evidence="1 2">Ap-RA04</strain>
    </source>
</reference>